<comment type="caution">
    <text evidence="1">The sequence shown here is derived from an EMBL/GenBank/DDBJ whole genome shotgun (WGS) entry which is preliminary data.</text>
</comment>
<keyword evidence="2" id="KW-1185">Reference proteome</keyword>
<name>A0A4Y2X7V5_ARAVE</name>
<evidence type="ECO:0000313" key="1">
    <source>
        <dbReference type="EMBL" id="GBO44032.1"/>
    </source>
</evidence>
<reference evidence="1 2" key="1">
    <citation type="journal article" date="2019" name="Sci. Rep.">
        <title>Orb-weaving spider Araneus ventricosus genome elucidates the spidroin gene catalogue.</title>
        <authorList>
            <person name="Kono N."/>
            <person name="Nakamura H."/>
            <person name="Ohtoshi R."/>
            <person name="Moran D.A.P."/>
            <person name="Shinohara A."/>
            <person name="Yoshida Y."/>
            <person name="Fujiwara M."/>
            <person name="Mori M."/>
            <person name="Tomita M."/>
            <person name="Arakawa K."/>
        </authorList>
    </citation>
    <scope>NUCLEOTIDE SEQUENCE [LARGE SCALE GENOMIC DNA]</scope>
</reference>
<sequence length="175" mass="20494">MTVKLRSSKKVIFLIREIKHQITGSKLPSNGQVLAVLFYNIREVNLTVNESPNLTIRKCIIFWEKARIPTKSLPNCVRKLANVYQVWRDLQKNAKKLQDIFKRQQQEFVSNLDNLFDIAQADALQLMKIEEGRMFLQLQREQGRPGHLGGVDKILTDKEKRARLQVIKEENRRIK</sequence>
<evidence type="ECO:0000313" key="2">
    <source>
        <dbReference type="Proteomes" id="UP000499080"/>
    </source>
</evidence>
<dbReference type="Proteomes" id="UP000499080">
    <property type="component" value="Unassembled WGS sequence"/>
</dbReference>
<protein>
    <submittedName>
        <fullName evidence="1">Uncharacterized protein</fullName>
    </submittedName>
</protein>
<proteinExistence type="predicted"/>
<dbReference type="AlphaFoldDB" id="A0A4Y2X7V5"/>
<dbReference type="OrthoDB" id="8044640at2759"/>
<gene>
    <name evidence="1" type="ORF">AVEN_162616_1</name>
</gene>
<dbReference type="EMBL" id="BGPR01070631">
    <property type="protein sequence ID" value="GBO44032.1"/>
    <property type="molecule type" value="Genomic_DNA"/>
</dbReference>
<organism evidence="1 2">
    <name type="scientific">Araneus ventricosus</name>
    <name type="common">Orbweaver spider</name>
    <name type="synonym">Epeira ventricosa</name>
    <dbReference type="NCBI Taxonomy" id="182803"/>
    <lineage>
        <taxon>Eukaryota</taxon>
        <taxon>Metazoa</taxon>
        <taxon>Ecdysozoa</taxon>
        <taxon>Arthropoda</taxon>
        <taxon>Chelicerata</taxon>
        <taxon>Arachnida</taxon>
        <taxon>Araneae</taxon>
        <taxon>Araneomorphae</taxon>
        <taxon>Entelegynae</taxon>
        <taxon>Araneoidea</taxon>
        <taxon>Araneidae</taxon>
        <taxon>Araneus</taxon>
    </lineage>
</organism>
<accession>A0A4Y2X7V5</accession>